<evidence type="ECO:0000259" key="1">
    <source>
        <dbReference type="PROSITE" id="PS50146"/>
    </source>
</evidence>
<dbReference type="Gene3D" id="2.60.200.40">
    <property type="match status" value="1"/>
</dbReference>
<reference evidence="3" key="1">
    <citation type="submission" date="2025-08" db="UniProtKB">
        <authorList>
            <consortium name="RefSeq"/>
        </authorList>
    </citation>
    <scope>IDENTIFICATION</scope>
    <source>
        <tissue evidence="3">Testes</tissue>
    </source>
</reference>
<accession>A0ABM0MYF5</accession>
<dbReference type="Proteomes" id="UP000694865">
    <property type="component" value="Unplaced"/>
</dbReference>
<dbReference type="GeneID" id="102802499"/>
<dbReference type="Pfam" id="PF19280">
    <property type="entry name" value="CERK_C"/>
    <property type="match status" value="1"/>
</dbReference>
<dbReference type="RefSeq" id="XP_006825046.1">
    <property type="nucleotide sequence ID" value="XM_006824983.1"/>
</dbReference>
<dbReference type="Gene3D" id="3.40.50.10330">
    <property type="entry name" value="Probable inorganic polyphosphate/atp-NAD kinase, domain 1"/>
    <property type="match status" value="1"/>
</dbReference>
<name>A0ABM0MYF5_SACKO</name>
<protein>
    <submittedName>
        <fullName evidence="3">Ceramide kinase-like</fullName>
    </submittedName>
</protein>
<feature type="domain" description="DAGKc" evidence="1">
    <location>
        <begin position="118"/>
        <end position="265"/>
    </location>
</feature>
<gene>
    <name evidence="3" type="primary">LOC102802499</name>
</gene>
<evidence type="ECO:0000313" key="2">
    <source>
        <dbReference type="Proteomes" id="UP000694865"/>
    </source>
</evidence>
<dbReference type="PANTHER" id="PTHR12358:SF26">
    <property type="entry name" value="CERAMIDE KINASE-LIKE PROTEIN"/>
    <property type="match status" value="1"/>
</dbReference>
<dbReference type="InterPro" id="IPR001206">
    <property type="entry name" value="Diacylglycerol_kinase_cat_dom"/>
</dbReference>
<organism evidence="2 3">
    <name type="scientific">Saccoglossus kowalevskii</name>
    <name type="common">Acorn worm</name>
    <dbReference type="NCBI Taxonomy" id="10224"/>
    <lineage>
        <taxon>Eukaryota</taxon>
        <taxon>Metazoa</taxon>
        <taxon>Hemichordata</taxon>
        <taxon>Enteropneusta</taxon>
        <taxon>Harrimaniidae</taxon>
        <taxon>Saccoglossus</taxon>
    </lineage>
</organism>
<dbReference type="Pfam" id="PF00781">
    <property type="entry name" value="DAGK_cat"/>
    <property type="match status" value="1"/>
</dbReference>
<dbReference type="InterPro" id="IPR017438">
    <property type="entry name" value="ATP-NAD_kinase_N"/>
</dbReference>
<keyword evidence="2" id="KW-1185">Reference proteome</keyword>
<dbReference type="PANTHER" id="PTHR12358">
    <property type="entry name" value="SPHINGOSINE KINASE"/>
    <property type="match status" value="1"/>
</dbReference>
<dbReference type="InterPro" id="IPR016064">
    <property type="entry name" value="NAD/diacylglycerol_kinase_sf"/>
</dbReference>
<evidence type="ECO:0000313" key="3">
    <source>
        <dbReference type="RefSeq" id="XP_006825046.1"/>
    </source>
</evidence>
<dbReference type="InterPro" id="IPR050187">
    <property type="entry name" value="Lipid_Phosphate_FormReg"/>
</dbReference>
<sequence length="586" mass="66106">MATDNLLTGIFDIEKNHFDVSLTRTEIKWIPIEEKHRFINIFQSKSTFTKLNLHQVFGVKVKRRVKVGSHTGYPLGVAVFYRKRDERKKDVLLLRCSNEEICQQWRKAINDIVKDFPERPKKLNVIIHEDNSRAENVYRRKVQQLFEYANIIVQIVYSSRYNIDNKFQEMQLKDIDGIVCIGDDGYISDCINVILKQAQCDAGVDTKNINFSPARCLLPIGIISTGPLDIISSSSCGSSDPVQTALNIIFGDMQALDACSLYYDGQFQQFCFTALSGFYSDCIKKQKWPVLIKNKYTVAAKSLVNLGDNDYTIEFLPRWDLVARRDTSPCRTRCKHCSAVEDYQVLHGNTFSTIYKNKETLVEVPNHVKKIQVRSRTPDQPHASKSAWLNVNTSIPRVQSSPNFPCVDTVDPVLLPNPVATPPELPLQSPPSSHLQCSGIASAMPHESITGSGSDNTWHTVNGSYLSIGLFIVPGICNIVPNYGLSPYTHIADSNADLVVVQTTTKTNFLHHLRKYNTNKDPFDFPFINVYRVKAVRISSSSPVDWSIDGHVIQKNNIEIRAHHQLLAVFSSGISQTRHVTQDVST</sequence>
<dbReference type="PROSITE" id="PS50146">
    <property type="entry name" value="DAGK"/>
    <property type="match status" value="1"/>
</dbReference>
<dbReference type="SUPFAM" id="SSF111331">
    <property type="entry name" value="NAD kinase/diacylglycerol kinase-like"/>
    <property type="match status" value="1"/>
</dbReference>
<proteinExistence type="predicted"/>
<dbReference type="InterPro" id="IPR045363">
    <property type="entry name" value="CERK_C"/>
</dbReference>